<proteinExistence type="predicted"/>
<comment type="caution">
    <text evidence="1">The sequence shown here is derived from an EMBL/GenBank/DDBJ whole genome shotgun (WGS) entry which is preliminary data.</text>
</comment>
<evidence type="ECO:0008006" key="3">
    <source>
        <dbReference type="Google" id="ProtNLM"/>
    </source>
</evidence>
<gene>
    <name evidence="1" type="primary">txxe 1239</name>
    <name evidence="1" type="ORF">TXXE_08890</name>
</gene>
<dbReference type="Proteomes" id="UP000681526">
    <property type="component" value="Unassembled WGS sequence"/>
</dbReference>
<dbReference type="EMBL" id="CAJRAY010000041">
    <property type="protein sequence ID" value="CAG5085551.1"/>
    <property type="molecule type" value="Genomic_DNA"/>
</dbReference>
<evidence type="ECO:0000313" key="1">
    <source>
        <dbReference type="EMBL" id="CAG5085551.1"/>
    </source>
</evidence>
<protein>
    <recommendedName>
        <fullName evidence="3">YgiT-type zinc finger protein</fullName>
    </recommendedName>
</protein>
<sequence>MRKWCSCGSEMKIRLSTVIYSGRVEIDNVPIYSCPACNRSEVFPEVKPDLTGLIGKLGAKPPRQSFSFSEWSEWADLLLQAGMDGKEPDAREVERLVEERVNALLDLHLLAQSLGDVGWQEELRSRLSQITRRTPNT</sequence>
<keyword evidence="2" id="KW-1185">Reference proteome</keyword>
<organism evidence="1 2">
    <name type="scientific">Thermobacillus xylanilyticus</name>
    <dbReference type="NCBI Taxonomy" id="76633"/>
    <lineage>
        <taxon>Bacteria</taxon>
        <taxon>Bacillati</taxon>
        <taxon>Bacillota</taxon>
        <taxon>Bacilli</taxon>
        <taxon>Bacillales</taxon>
        <taxon>Paenibacillaceae</taxon>
        <taxon>Thermobacillus</taxon>
    </lineage>
</organism>
<reference evidence="1 2" key="1">
    <citation type="submission" date="2021-04" db="EMBL/GenBank/DDBJ databases">
        <authorList>
            <person name="Rakotoarivonina H."/>
        </authorList>
    </citation>
    <scope>NUCLEOTIDE SEQUENCE [LARGE SCALE GENOMIC DNA]</scope>
    <source>
        <strain evidence="1 2">XE</strain>
    </source>
</reference>
<evidence type="ECO:0000313" key="2">
    <source>
        <dbReference type="Proteomes" id="UP000681526"/>
    </source>
</evidence>
<dbReference type="RefSeq" id="WP_213484315.1">
    <property type="nucleotide sequence ID" value="NZ_CAJRAY010000041.1"/>
</dbReference>
<accession>A0ABN7RTE9</accession>
<name>A0ABN7RTE9_THEXY</name>